<dbReference type="EMBL" id="JBBNAF010000013">
    <property type="protein sequence ID" value="KAK9086501.1"/>
    <property type="molecule type" value="Genomic_DNA"/>
</dbReference>
<dbReference type="InterPro" id="IPR026960">
    <property type="entry name" value="RVT-Znf"/>
</dbReference>
<evidence type="ECO:0000313" key="2">
    <source>
        <dbReference type="EMBL" id="KAK9086501.1"/>
    </source>
</evidence>
<dbReference type="Pfam" id="PF13966">
    <property type="entry name" value="zf-RVT"/>
    <property type="match status" value="1"/>
</dbReference>
<comment type="caution">
    <text evidence="2">The sequence shown here is derived from an EMBL/GenBank/DDBJ whole genome shotgun (WGS) entry which is preliminary data.</text>
</comment>
<accession>A0AAP0E4I9</accession>
<name>A0AAP0E4I9_9MAGN</name>
<dbReference type="Proteomes" id="UP001420932">
    <property type="component" value="Unassembled WGS sequence"/>
</dbReference>
<dbReference type="AlphaFoldDB" id="A0AAP0E4I9"/>
<protein>
    <recommendedName>
        <fullName evidence="1">Reverse transcriptase zinc-binding domain-containing protein</fullName>
    </recommendedName>
</protein>
<evidence type="ECO:0000313" key="3">
    <source>
        <dbReference type="Proteomes" id="UP001420932"/>
    </source>
</evidence>
<dbReference type="PANTHER" id="PTHR33116">
    <property type="entry name" value="REVERSE TRANSCRIPTASE ZINC-BINDING DOMAIN-CONTAINING PROTEIN-RELATED-RELATED"/>
    <property type="match status" value="1"/>
</dbReference>
<sequence length="243" mass="28383">MMEPLLSKCSLSLHQNQPISFFASFRNEIDEINCVWNLHLPNRIPARFHDEKCNLLNVLEQARLHPNLEDKRIWNFDPSNIFTCKSFFHSLIDDPSSHVHQAFKGLWKAMIPSKAKFFGWLLLHGGLNTYEKLQRRMPHLFISPHCCFMCMMESENVNHLFFQCNVACQVWDRWDVFSGGLVSNPRSMFGLKAISDRLIGKSRRKHIIGVATLAILWGLWLERNKRLFEDKEQSIEPCGNQVN</sequence>
<evidence type="ECO:0000259" key="1">
    <source>
        <dbReference type="Pfam" id="PF13966"/>
    </source>
</evidence>
<proteinExistence type="predicted"/>
<gene>
    <name evidence="2" type="ORF">Syun_028895</name>
</gene>
<feature type="domain" description="Reverse transcriptase zinc-binding" evidence="1">
    <location>
        <begin position="82"/>
        <end position="171"/>
    </location>
</feature>
<keyword evidence="3" id="KW-1185">Reference proteome</keyword>
<organism evidence="2 3">
    <name type="scientific">Stephania yunnanensis</name>
    <dbReference type="NCBI Taxonomy" id="152371"/>
    <lineage>
        <taxon>Eukaryota</taxon>
        <taxon>Viridiplantae</taxon>
        <taxon>Streptophyta</taxon>
        <taxon>Embryophyta</taxon>
        <taxon>Tracheophyta</taxon>
        <taxon>Spermatophyta</taxon>
        <taxon>Magnoliopsida</taxon>
        <taxon>Ranunculales</taxon>
        <taxon>Menispermaceae</taxon>
        <taxon>Menispermoideae</taxon>
        <taxon>Cissampelideae</taxon>
        <taxon>Stephania</taxon>
    </lineage>
</organism>
<reference evidence="2 3" key="1">
    <citation type="submission" date="2024-01" db="EMBL/GenBank/DDBJ databases">
        <title>Genome assemblies of Stephania.</title>
        <authorList>
            <person name="Yang L."/>
        </authorList>
    </citation>
    <scope>NUCLEOTIDE SEQUENCE [LARGE SCALE GENOMIC DNA]</scope>
    <source>
        <strain evidence="2">YNDBR</strain>
        <tissue evidence="2">Leaf</tissue>
    </source>
</reference>
<dbReference type="PANTHER" id="PTHR33116:SF78">
    <property type="entry name" value="OS12G0587133 PROTEIN"/>
    <property type="match status" value="1"/>
</dbReference>